<dbReference type="Proteomes" id="UP000324222">
    <property type="component" value="Unassembled WGS sequence"/>
</dbReference>
<dbReference type="AlphaFoldDB" id="A0A5B7DFM5"/>
<reference evidence="1 2" key="1">
    <citation type="submission" date="2019-05" db="EMBL/GenBank/DDBJ databases">
        <title>Another draft genome of Portunus trituberculatus and its Hox gene families provides insights of decapod evolution.</title>
        <authorList>
            <person name="Jeong J.-H."/>
            <person name="Song I."/>
            <person name="Kim S."/>
            <person name="Choi T."/>
            <person name="Kim D."/>
            <person name="Ryu S."/>
            <person name="Kim W."/>
        </authorList>
    </citation>
    <scope>NUCLEOTIDE SEQUENCE [LARGE SCALE GENOMIC DNA]</scope>
    <source>
        <tissue evidence="1">Muscle</tissue>
    </source>
</reference>
<evidence type="ECO:0000313" key="1">
    <source>
        <dbReference type="EMBL" id="MPC20013.1"/>
    </source>
</evidence>
<protein>
    <submittedName>
        <fullName evidence="1">Uncharacterized protein</fullName>
    </submittedName>
</protein>
<dbReference type="EMBL" id="VSRR010000825">
    <property type="protein sequence ID" value="MPC20013.1"/>
    <property type="molecule type" value="Genomic_DNA"/>
</dbReference>
<keyword evidence="2" id="KW-1185">Reference proteome</keyword>
<proteinExistence type="predicted"/>
<sequence>MFATEVMGVWQDGVFQSCRAASAESTSSISKMHHTINLIASRRCLLLLTRVKEVTPAIHQALRDLTHPRPTLPRPVQSSKWLKSVGVKKFGS</sequence>
<gene>
    <name evidence="1" type="ORF">E2C01_012943</name>
</gene>
<comment type="caution">
    <text evidence="1">The sequence shown here is derived from an EMBL/GenBank/DDBJ whole genome shotgun (WGS) entry which is preliminary data.</text>
</comment>
<accession>A0A5B7DFM5</accession>
<name>A0A5B7DFM5_PORTR</name>
<organism evidence="1 2">
    <name type="scientific">Portunus trituberculatus</name>
    <name type="common">Swimming crab</name>
    <name type="synonym">Neptunus trituberculatus</name>
    <dbReference type="NCBI Taxonomy" id="210409"/>
    <lineage>
        <taxon>Eukaryota</taxon>
        <taxon>Metazoa</taxon>
        <taxon>Ecdysozoa</taxon>
        <taxon>Arthropoda</taxon>
        <taxon>Crustacea</taxon>
        <taxon>Multicrustacea</taxon>
        <taxon>Malacostraca</taxon>
        <taxon>Eumalacostraca</taxon>
        <taxon>Eucarida</taxon>
        <taxon>Decapoda</taxon>
        <taxon>Pleocyemata</taxon>
        <taxon>Brachyura</taxon>
        <taxon>Eubrachyura</taxon>
        <taxon>Portunoidea</taxon>
        <taxon>Portunidae</taxon>
        <taxon>Portuninae</taxon>
        <taxon>Portunus</taxon>
    </lineage>
</organism>
<evidence type="ECO:0000313" key="2">
    <source>
        <dbReference type="Proteomes" id="UP000324222"/>
    </source>
</evidence>